<evidence type="ECO:0000313" key="4">
    <source>
        <dbReference type="Proteomes" id="UP000785679"/>
    </source>
</evidence>
<feature type="region of interest" description="Disordered" evidence="2">
    <location>
        <begin position="1"/>
        <end position="21"/>
    </location>
</feature>
<evidence type="ECO:0000256" key="1">
    <source>
        <dbReference type="SAM" id="Coils"/>
    </source>
</evidence>
<feature type="compositionally biased region" description="Polar residues" evidence="2">
    <location>
        <begin position="176"/>
        <end position="191"/>
    </location>
</feature>
<reference evidence="3" key="1">
    <citation type="submission" date="2019-06" db="EMBL/GenBank/DDBJ databases">
        <authorList>
            <person name="Zheng W."/>
        </authorList>
    </citation>
    <scope>NUCLEOTIDE SEQUENCE</scope>
    <source>
        <strain evidence="3">QDHG01</strain>
    </source>
</reference>
<proteinExistence type="predicted"/>
<sequence length="726" mass="82983">MANRLYSTTAPGGGSSVASTGNFRRSLTSAAPPLPPQNDFQHQQYQMNQMNDMYQQQLQQNQFNPPGFDTQFQPPAYHQQQQYYPISQTPQPQIMNGLDSSFQGIPPQMMQDEFSPSRSLFGGRSTNTGGYNDEDIDSKIMENVQKYLSQFMGGSQGGSVVKQGTSPYPQAMAKQQYGSPQMPQSQAQRMYQSPPKHMPAPQYSSHRHHHSPGVNSEEYLQLRSVIEGLTSKIDKMHVSTQSLQSTLDAKDRELNRMKQIHQIRLQTTPTKTWDSQHQIMKARKKEKACQTVVNMAENNKEYETYSYLYDKDQDLLKSEKHGLMKYLRKEVVQNQEFLDRISELEGINGFLMGENEGLRRQLGEAQLYIEQLEASQHESEEESQDEETTQQPLSIKQQSIRIITLEQSVDCCELLNLGQLEELRGALFEAQGLNEALQEQVRGLKVDLQGKDEEIEQLKEQGDTQVAELKEQIEDCQRQLQEKSRLIGESNHQIDSLKRELVQGKQDLQALQTELAKRLKDSSDELSKIKQEAKDALDKLTQEKDKLHQLLRAKDTEVWDLEKELEQKTTLIVGLEEAQNKKNKSKKASAECMNCLKKDSELAQLKAKIEKVSQENFVLTQDYEKQIRQKDNMNKENQSLIDNLQKQIAQGVNNLIKGGQADPTVKIMVEKLEKENGMKDQMIEQLKVQMSKQAEQFMQAMMQQQATMLPPPTPPQARAQIPQGKK</sequence>
<dbReference type="Proteomes" id="UP000785679">
    <property type="component" value="Unassembled WGS sequence"/>
</dbReference>
<organism evidence="3 4">
    <name type="scientific">Halteria grandinella</name>
    <dbReference type="NCBI Taxonomy" id="5974"/>
    <lineage>
        <taxon>Eukaryota</taxon>
        <taxon>Sar</taxon>
        <taxon>Alveolata</taxon>
        <taxon>Ciliophora</taxon>
        <taxon>Intramacronucleata</taxon>
        <taxon>Spirotrichea</taxon>
        <taxon>Stichotrichia</taxon>
        <taxon>Sporadotrichida</taxon>
        <taxon>Halteriidae</taxon>
        <taxon>Halteria</taxon>
    </lineage>
</organism>
<feature type="region of interest" description="Disordered" evidence="2">
    <location>
        <begin position="707"/>
        <end position="726"/>
    </location>
</feature>
<name>A0A8J8P2W1_HALGN</name>
<feature type="compositionally biased region" description="Acidic residues" evidence="2">
    <location>
        <begin position="379"/>
        <end position="388"/>
    </location>
</feature>
<dbReference type="OrthoDB" id="28818at2759"/>
<feature type="coiled-coil region" evidence="1">
    <location>
        <begin position="595"/>
        <end position="689"/>
    </location>
</feature>
<feature type="region of interest" description="Disordered" evidence="2">
    <location>
        <begin position="176"/>
        <end position="213"/>
    </location>
</feature>
<feature type="compositionally biased region" description="Low complexity" evidence="2">
    <location>
        <begin position="716"/>
        <end position="726"/>
    </location>
</feature>
<evidence type="ECO:0000256" key="2">
    <source>
        <dbReference type="SAM" id="MobiDB-lite"/>
    </source>
</evidence>
<feature type="region of interest" description="Disordered" evidence="2">
    <location>
        <begin position="374"/>
        <end position="393"/>
    </location>
</feature>
<comment type="caution">
    <text evidence="3">The sequence shown here is derived from an EMBL/GenBank/DDBJ whole genome shotgun (WGS) entry which is preliminary data.</text>
</comment>
<dbReference type="AlphaFoldDB" id="A0A8J8P2W1"/>
<keyword evidence="1" id="KW-0175">Coiled coil</keyword>
<evidence type="ECO:0000313" key="3">
    <source>
        <dbReference type="EMBL" id="TNV85933.1"/>
    </source>
</evidence>
<dbReference type="EMBL" id="RRYP01001450">
    <property type="protein sequence ID" value="TNV85933.1"/>
    <property type="molecule type" value="Genomic_DNA"/>
</dbReference>
<protein>
    <submittedName>
        <fullName evidence="3">Uncharacterized protein</fullName>
    </submittedName>
</protein>
<gene>
    <name evidence="3" type="ORF">FGO68_gene1439</name>
</gene>
<feature type="coiled-coil region" evidence="1">
    <location>
        <begin position="420"/>
        <end position="557"/>
    </location>
</feature>
<accession>A0A8J8P2W1</accession>
<keyword evidence="4" id="KW-1185">Reference proteome</keyword>